<gene>
    <name evidence="1" type="ORF">DJ79_02585</name>
</gene>
<dbReference type="InterPro" id="IPR029063">
    <property type="entry name" value="SAM-dependent_MTases_sf"/>
</dbReference>
<dbReference type="EMBL" id="NHPA01000013">
    <property type="protein sequence ID" value="OYR69596.1"/>
    <property type="molecule type" value="Genomic_DNA"/>
</dbReference>
<dbReference type="SUPFAM" id="SSF53335">
    <property type="entry name" value="S-adenosyl-L-methionine-dependent methyltransferases"/>
    <property type="match status" value="1"/>
</dbReference>
<reference evidence="1 2" key="1">
    <citation type="journal article" date="2014" name="Front. Microbiol.">
        <title>Population and genomic analysis of the genus Halorubrum.</title>
        <authorList>
            <person name="Fullmer M.S."/>
            <person name="Soucy S.M."/>
            <person name="Swithers K.S."/>
            <person name="Makkay A.M."/>
            <person name="Wheeler R."/>
            <person name="Ventosa A."/>
            <person name="Gogarten J.P."/>
            <person name="Papke R.T."/>
        </authorList>
    </citation>
    <scope>NUCLEOTIDE SEQUENCE [LARGE SCALE GENOMIC DNA]</scope>
    <source>
        <strain evidence="1 2">Ga2p</strain>
    </source>
</reference>
<dbReference type="Gene3D" id="3.40.50.150">
    <property type="entry name" value="Vaccinia Virus protein VP39"/>
    <property type="match status" value="1"/>
</dbReference>
<dbReference type="AlphaFoldDB" id="A0A256JM10"/>
<evidence type="ECO:0000313" key="1">
    <source>
        <dbReference type="EMBL" id="OYR69596.1"/>
    </source>
</evidence>
<dbReference type="Proteomes" id="UP000215607">
    <property type="component" value="Unassembled WGS sequence"/>
</dbReference>
<sequence length="206" mass="23597">MLSYFQSQGHKVAGCDLDNQAVAYGRGQGVPLTHGSVTDLNLNWTPDIVILSHVVEHFLSPVSDLQDIRRLLDADSRLYVEVPGIKRLSPLSAYYQADFLRQLQNAHNFYFSARSLGNLFRTAMFSVENINEDIRAIFAPADINNIEIRPDYQDALNHLQRLEWYHRYNLHRLGTIPQLAYHPAVLSALKRTGLYPFAKRVHDAFF</sequence>
<evidence type="ECO:0000313" key="2">
    <source>
        <dbReference type="Proteomes" id="UP000215607"/>
    </source>
</evidence>
<accession>A0A256JM10</accession>
<name>A0A256JM10_HALEZ</name>
<proteinExistence type="predicted"/>
<evidence type="ECO:0008006" key="3">
    <source>
        <dbReference type="Google" id="ProtNLM"/>
    </source>
</evidence>
<comment type="caution">
    <text evidence="1">The sequence shown here is derived from an EMBL/GenBank/DDBJ whole genome shotgun (WGS) entry which is preliminary data.</text>
</comment>
<dbReference type="Pfam" id="PF13489">
    <property type="entry name" value="Methyltransf_23"/>
    <property type="match status" value="1"/>
</dbReference>
<protein>
    <recommendedName>
        <fullName evidence="3">Methyltransferase domain-containing protein</fullName>
    </recommendedName>
</protein>
<organism evidence="1 2">
    <name type="scientific">Halorubrum ezzemoulense</name>
    <name type="common">Halorubrum chaoviator</name>
    <dbReference type="NCBI Taxonomy" id="337243"/>
    <lineage>
        <taxon>Archaea</taxon>
        <taxon>Methanobacteriati</taxon>
        <taxon>Methanobacteriota</taxon>
        <taxon>Stenosarchaea group</taxon>
        <taxon>Halobacteria</taxon>
        <taxon>Halobacteriales</taxon>
        <taxon>Haloferacaceae</taxon>
        <taxon>Halorubrum</taxon>
    </lineage>
</organism>